<protein>
    <submittedName>
        <fullName evidence="2">Uncharacterized protein</fullName>
    </submittedName>
</protein>
<feature type="transmembrane region" description="Helical" evidence="1">
    <location>
        <begin position="34"/>
        <end position="56"/>
    </location>
</feature>
<proteinExistence type="predicted"/>
<sequence length="115" mass="12716">MDSYWVRVLIALLLGGFLLVQARSVGGWPRRQRAFQLAAAAMVAFALLNANLALGFNSETFQLVIGILGTALFIGAIASLVLSLRDGEAREQRAKIEDAAREFREQRARERNGKR</sequence>
<organism evidence="2 3">
    <name type="scientific">Kouleothrix aurantiaca</name>
    <dbReference type="NCBI Taxonomy" id="186479"/>
    <lineage>
        <taxon>Bacteria</taxon>
        <taxon>Bacillati</taxon>
        <taxon>Chloroflexota</taxon>
        <taxon>Chloroflexia</taxon>
        <taxon>Chloroflexales</taxon>
        <taxon>Roseiflexineae</taxon>
        <taxon>Roseiflexaceae</taxon>
        <taxon>Kouleothrix</taxon>
    </lineage>
</organism>
<comment type="caution">
    <text evidence="2">The sequence shown here is derived from an EMBL/GenBank/DDBJ whole genome shotgun (WGS) entry which is preliminary data.</text>
</comment>
<keyword evidence="3" id="KW-1185">Reference proteome</keyword>
<keyword evidence="1" id="KW-0812">Transmembrane</keyword>
<gene>
    <name evidence="2" type="ORF">SE17_29590</name>
</gene>
<dbReference type="AlphaFoldDB" id="A0A0P9DJH8"/>
<name>A0A0P9DJH8_9CHLR</name>
<evidence type="ECO:0000313" key="3">
    <source>
        <dbReference type="Proteomes" id="UP000050509"/>
    </source>
</evidence>
<keyword evidence="1" id="KW-1133">Transmembrane helix</keyword>
<evidence type="ECO:0000313" key="2">
    <source>
        <dbReference type="EMBL" id="KPV49977.1"/>
    </source>
</evidence>
<feature type="transmembrane region" description="Helical" evidence="1">
    <location>
        <begin position="63"/>
        <end position="84"/>
    </location>
</feature>
<evidence type="ECO:0000256" key="1">
    <source>
        <dbReference type="SAM" id="Phobius"/>
    </source>
</evidence>
<reference evidence="2 3" key="1">
    <citation type="submission" date="2015-09" db="EMBL/GenBank/DDBJ databases">
        <title>Draft genome sequence of Kouleothrix aurantiaca JCM 19913.</title>
        <authorList>
            <person name="Hemp J."/>
        </authorList>
    </citation>
    <scope>NUCLEOTIDE SEQUENCE [LARGE SCALE GENOMIC DNA]</scope>
    <source>
        <strain evidence="2 3">COM-B</strain>
    </source>
</reference>
<accession>A0A0P9DJH8</accession>
<keyword evidence="1" id="KW-0472">Membrane</keyword>
<dbReference type="EMBL" id="LJCR01001645">
    <property type="protein sequence ID" value="KPV49977.1"/>
    <property type="molecule type" value="Genomic_DNA"/>
</dbReference>
<dbReference type="Proteomes" id="UP000050509">
    <property type="component" value="Unassembled WGS sequence"/>
</dbReference>